<keyword evidence="1" id="KW-0012">Acyltransferase</keyword>
<comment type="catalytic activity">
    <reaction evidence="1">
        <text>D-glucosamine 6-phosphate + acetyl-CoA = N-acetyl-D-glucosamine 6-phosphate + CoA + H(+)</text>
        <dbReference type="Rhea" id="RHEA:10292"/>
        <dbReference type="ChEBI" id="CHEBI:15378"/>
        <dbReference type="ChEBI" id="CHEBI:57287"/>
        <dbReference type="ChEBI" id="CHEBI:57288"/>
        <dbReference type="ChEBI" id="CHEBI:57513"/>
        <dbReference type="ChEBI" id="CHEBI:58725"/>
        <dbReference type="EC" id="2.3.1.4"/>
    </reaction>
</comment>
<dbReference type="EMBL" id="JAVRRL010000005">
    <property type="protein sequence ID" value="KAK5117287.1"/>
    <property type="molecule type" value="Genomic_DNA"/>
</dbReference>
<gene>
    <name evidence="2" type="ORF">LTR62_005904</name>
</gene>
<dbReference type="AlphaFoldDB" id="A0AAN7YJQ7"/>
<evidence type="ECO:0000313" key="3">
    <source>
        <dbReference type="Proteomes" id="UP001310890"/>
    </source>
</evidence>
<comment type="similarity">
    <text evidence="1">Belongs to the acetyltransferase family. GNA1 subfamily.</text>
</comment>
<dbReference type="Gene3D" id="3.40.630.30">
    <property type="match status" value="1"/>
</dbReference>
<accession>A0AAN7YJQ7</accession>
<evidence type="ECO:0000313" key="2">
    <source>
        <dbReference type="EMBL" id="KAK5117287.1"/>
    </source>
</evidence>
<dbReference type="PANTHER" id="PTHR13355:SF11">
    <property type="entry name" value="GLUCOSAMINE 6-PHOSPHATE N-ACETYLTRANSFERASE"/>
    <property type="match status" value="1"/>
</dbReference>
<dbReference type="GO" id="GO:0004343">
    <property type="term" value="F:glucosamine 6-phosphate N-acetyltransferase activity"/>
    <property type="evidence" value="ECO:0007669"/>
    <property type="project" value="UniProtKB-UniRule"/>
</dbReference>
<dbReference type="Proteomes" id="UP001310890">
    <property type="component" value="Unassembled WGS sequence"/>
</dbReference>
<dbReference type="GO" id="GO:0006048">
    <property type="term" value="P:UDP-N-acetylglucosamine biosynthetic process"/>
    <property type="evidence" value="ECO:0007669"/>
    <property type="project" value="UniProtKB-UniRule"/>
</dbReference>
<organism evidence="2 3">
    <name type="scientific">Meristemomyces frigidus</name>
    <dbReference type="NCBI Taxonomy" id="1508187"/>
    <lineage>
        <taxon>Eukaryota</taxon>
        <taxon>Fungi</taxon>
        <taxon>Dikarya</taxon>
        <taxon>Ascomycota</taxon>
        <taxon>Pezizomycotina</taxon>
        <taxon>Dothideomycetes</taxon>
        <taxon>Dothideomycetidae</taxon>
        <taxon>Mycosphaerellales</taxon>
        <taxon>Teratosphaeriaceae</taxon>
        <taxon>Meristemomyces</taxon>
    </lineage>
</organism>
<proteinExistence type="inferred from homology"/>
<name>A0AAN7YJQ7_9PEZI</name>
<dbReference type="PANTHER" id="PTHR13355">
    <property type="entry name" value="GLUCOSAMINE 6-PHOSPHATE N-ACETYLTRANSFERASE"/>
    <property type="match status" value="1"/>
</dbReference>
<reference evidence="2" key="1">
    <citation type="submission" date="2023-08" db="EMBL/GenBank/DDBJ databases">
        <title>Black Yeasts Isolated from many extreme environments.</title>
        <authorList>
            <person name="Coleine C."/>
            <person name="Stajich J.E."/>
            <person name="Selbmann L."/>
        </authorList>
    </citation>
    <scope>NUCLEOTIDE SEQUENCE</scope>
    <source>
        <strain evidence="2">CCFEE 5401</strain>
    </source>
</reference>
<comment type="pathway">
    <text evidence="1">Nucleotide-sugar biosynthesis; UDP-N-acetyl-alpha-D-glucosamine biosynthesis; N-acetyl-alpha-D-glucosamine 1-phosphate from alpha-D-glucosamine 6-phosphate (route I): step 1/2.</text>
</comment>
<keyword evidence="1" id="KW-0808">Transferase</keyword>
<comment type="caution">
    <text evidence="2">The sequence shown here is derived from an EMBL/GenBank/DDBJ whole genome shotgun (WGS) entry which is preliminary data.</text>
</comment>
<protein>
    <recommendedName>
        <fullName evidence="1">Glucosamine 6-phosphate N-acetyltransferase</fullName>
        <ecNumber evidence="1">2.3.1.4</ecNumber>
    </recommendedName>
</protein>
<sequence>MATSQNYLFPSSLIPQEMKESQPMGFTMRSLEKGDFAKGFLDCLRVLTFVGELSEQDFLEHFEDMVSSNGTYFVLVVEHASRIVATGTLVVEKKL</sequence>
<dbReference type="EC" id="2.3.1.4" evidence="1"/>
<dbReference type="InterPro" id="IPR039143">
    <property type="entry name" value="GNPNAT1-like"/>
</dbReference>
<evidence type="ECO:0000256" key="1">
    <source>
        <dbReference type="RuleBase" id="RU365086"/>
    </source>
</evidence>